<sequence length="148" mass="16625">MGGLNIVRRLDFHDGTSWVARLQLPKPCPDSLQRLMNEIHTIQVIREQTRIPVPEIFAYGASCNNAIGVAFMIMEFIPADTAMDSFGGWSVHRGKTPPQFRKTFYSAMTEIQVSREDLCNIKLIFRRLEVLSNSPTAESSIQLGGKAK</sequence>
<evidence type="ECO:0000313" key="2">
    <source>
        <dbReference type="Proteomes" id="UP000504638"/>
    </source>
</evidence>
<proteinExistence type="predicted"/>
<evidence type="ECO:0000313" key="1">
    <source>
        <dbReference type="EMBL" id="KAF1812192.1"/>
    </source>
</evidence>
<reference evidence="3" key="2">
    <citation type="submission" date="2020-04" db="EMBL/GenBank/DDBJ databases">
        <authorList>
            <consortium name="NCBI Genome Project"/>
        </authorList>
    </citation>
    <scope>NUCLEOTIDE SEQUENCE</scope>
    <source>
        <strain evidence="3">CBS 781.70</strain>
    </source>
</reference>
<dbReference type="OrthoDB" id="10003767at2759"/>
<keyword evidence="2" id="KW-1185">Reference proteome</keyword>
<dbReference type="Gene3D" id="3.30.200.20">
    <property type="entry name" value="Phosphorylase Kinase, domain 1"/>
    <property type="match status" value="1"/>
</dbReference>
<evidence type="ECO:0008006" key="4">
    <source>
        <dbReference type="Google" id="ProtNLM"/>
    </source>
</evidence>
<dbReference type="SUPFAM" id="SSF56112">
    <property type="entry name" value="Protein kinase-like (PK-like)"/>
    <property type="match status" value="1"/>
</dbReference>
<dbReference type="EMBL" id="ML975158">
    <property type="protein sequence ID" value="KAF1812192.1"/>
    <property type="molecule type" value="Genomic_DNA"/>
</dbReference>
<dbReference type="PANTHER" id="PTHR21310:SF15">
    <property type="entry name" value="AMINOGLYCOSIDE PHOSPHOTRANSFERASE DOMAIN-CONTAINING PROTEIN"/>
    <property type="match status" value="1"/>
</dbReference>
<dbReference type="RefSeq" id="XP_033533823.1">
    <property type="nucleotide sequence ID" value="XM_033679499.1"/>
</dbReference>
<dbReference type="InterPro" id="IPR011009">
    <property type="entry name" value="Kinase-like_dom_sf"/>
</dbReference>
<dbReference type="Proteomes" id="UP000504638">
    <property type="component" value="Unplaced"/>
</dbReference>
<dbReference type="InterPro" id="IPR051678">
    <property type="entry name" value="AGP_Transferase"/>
</dbReference>
<protein>
    <recommendedName>
        <fullName evidence="4">Aminoglycoside phosphotransferase domain-containing protein</fullName>
    </recommendedName>
</protein>
<accession>A0A6G1G2H7</accession>
<dbReference type="GeneID" id="54420069"/>
<gene>
    <name evidence="1 3" type="ORF">P152DRAFT_458596</name>
</gene>
<reference evidence="3" key="3">
    <citation type="submission" date="2025-04" db="UniProtKB">
        <authorList>
            <consortium name="RefSeq"/>
        </authorList>
    </citation>
    <scope>IDENTIFICATION</scope>
    <source>
        <strain evidence="3">CBS 781.70</strain>
    </source>
</reference>
<dbReference type="AlphaFoldDB" id="A0A6G1G2H7"/>
<organism evidence="1">
    <name type="scientific">Eremomyces bilateralis CBS 781.70</name>
    <dbReference type="NCBI Taxonomy" id="1392243"/>
    <lineage>
        <taxon>Eukaryota</taxon>
        <taxon>Fungi</taxon>
        <taxon>Dikarya</taxon>
        <taxon>Ascomycota</taxon>
        <taxon>Pezizomycotina</taxon>
        <taxon>Dothideomycetes</taxon>
        <taxon>Dothideomycetes incertae sedis</taxon>
        <taxon>Eremomycetales</taxon>
        <taxon>Eremomycetaceae</taxon>
        <taxon>Eremomyces</taxon>
    </lineage>
</organism>
<evidence type="ECO:0000313" key="3">
    <source>
        <dbReference type="RefSeq" id="XP_033533823.1"/>
    </source>
</evidence>
<dbReference type="PANTHER" id="PTHR21310">
    <property type="entry name" value="AMINOGLYCOSIDE PHOSPHOTRANSFERASE-RELATED-RELATED"/>
    <property type="match status" value="1"/>
</dbReference>
<name>A0A6G1G2H7_9PEZI</name>
<reference evidence="1 3" key="1">
    <citation type="submission" date="2020-01" db="EMBL/GenBank/DDBJ databases">
        <authorList>
            <consortium name="DOE Joint Genome Institute"/>
            <person name="Haridas S."/>
            <person name="Albert R."/>
            <person name="Binder M."/>
            <person name="Bloem J."/>
            <person name="Labutti K."/>
            <person name="Salamov A."/>
            <person name="Andreopoulos B."/>
            <person name="Baker S.E."/>
            <person name="Barry K."/>
            <person name="Bills G."/>
            <person name="Bluhm B.H."/>
            <person name="Cannon C."/>
            <person name="Castanera R."/>
            <person name="Culley D.E."/>
            <person name="Daum C."/>
            <person name="Ezra D."/>
            <person name="Gonzalez J.B."/>
            <person name="Henrissat B."/>
            <person name="Kuo A."/>
            <person name="Liang C."/>
            <person name="Lipzen A."/>
            <person name="Lutzoni F."/>
            <person name="Magnuson J."/>
            <person name="Mondo S."/>
            <person name="Nolan M."/>
            <person name="Ohm R."/>
            <person name="Pangilinan J."/>
            <person name="Park H.-J."/>
            <person name="Ramirez L."/>
            <person name="Alfaro M."/>
            <person name="Sun H."/>
            <person name="Tritt A."/>
            <person name="Yoshinaga Y."/>
            <person name="Zwiers L.-H."/>
            <person name="Turgeon B.G."/>
            <person name="Goodwin S.B."/>
            <person name="Spatafora J.W."/>
            <person name="Crous P.W."/>
            <person name="Grigoriev I.V."/>
        </authorList>
    </citation>
    <scope>NUCLEOTIDE SEQUENCE</scope>
    <source>
        <strain evidence="1 3">CBS 781.70</strain>
    </source>
</reference>